<comment type="caution">
    <text evidence="1">The sequence shown here is derived from an EMBL/GenBank/DDBJ whole genome shotgun (WGS) entry which is preliminary data.</text>
</comment>
<organism evidence="1">
    <name type="scientific">Companilactobacillus formosensis</name>
    <dbReference type="NCBI Taxonomy" id="1617889"/>
    <lineage>
        <taxon>Bacteria</taxon>
        <taxon>Bacillati</taxon>
        <taxon>Bacillota</taxon>
        <taxon>Bacilli</taxon>
        <taxon>Lactobacillales</taxon>
        <taxon>Lactobacillaceae</taxon>
        <taxon>Companilactobacillus</taxon>
    </lineage>
</organism>
<reference evidence="1" key="1">
    <citation type="submission" date="2018-01" db="EMBL/GenBank/DDBJ databases">
        <title>Genome sequnecing of Lactobacillus formosensis KACC 18721.</title>
        <authorList>
            <person name="Kim S.-J."/>
            <person name="Heo J."/>
        </authorList>
    </citation>
    <scope>NUCLEOTIDE SEQUENCE</scope>
    <source>
        <strain evidence="1">KACC 18721</strain>
    </source>
</reference>
<evidence type="ECO:0000313" key="1">
    <source>
        <dbReference type="EMBL" id="POH37994.1"/>
    </source>
</evidence>
<dbReference type="AlphaFoldDB" id="A0A2P4R9V3"/>
<accession>A0A2P4R9V3</accession>
<name>A0A2P4R9V3_9LACO</name>
<dbReference type="EMBL" id="PPWZ01000001">
    <property type="protein sequence ID" value="POH37994.1"/>
    <property type="molecule type" value="Genomic_DNA"/>
</dbReference>
<sequence>MTNLKQTKPLLFAEIKKVNTQKALLEINEVLMPKQQEWFSKAYSDYLALIADSKSQMNLFESQEPFDTEVLSKLIIFADSIEIQGNRYIDFLLNLALYKRVFEQNLIPETELIGYSEEIEAYYLKAENIEFSRKMKSFLAEAKQLKIKGFY</sequence>
<proteinExistence type="predicted"/>
<protein>
    <submittedName>
        <fullName evidence="1">Uncharacterized protein</fullName>
    </submittedName>
</protein>
<gene>
    <name evidence="1" type="ORF">C2R26_00090</name>
</gene>